<dbReference type="RefSeq" id="WP_025386128.1">
    <property type="nucleotide sequence ID" value="NZ_LCUA01000001.1"/>
</dbReference>
<evidence type="ECO:0000256" key="1">
    <source>
        <dbReference type="HAMAP-Rule" id="MF_00469"/>
    </source>
</evidence>
<comment type="caution">
    <text evidence="3">The sequence shown here is derived from an EMBL/GenBank/DDBJ whole genome shotgun (WGS) entry which is preliminary data.</text>
</comment>
<dbReference type="GO" id="GO:0006400">
    <property type="term" value="P:tRNA modification"/>
    <property type="evidence" value="ECO:0007669"/>
    <property type="project" value="UniProtKB-UniRule"/>
</dbReference>
<dbReference type="InterPro" id="IPR020936">
    <property type="entry name" value="TrhO"/>
</dbReference>
<dbReference type="SMART" id="SM00450">
    <property type="entry name" value="RHOD"/>
    <property type="match status" value="1"/>
</dbReference>
<comment type="function">
    <text evidence="1">Catalyzes oxygen-dependent 5-hydroxyuridine (ho5U) modification at position 34 in tRNAs.</text>
</comment>
<keyword evidence="3" id="KW-0808">Transferase</keyword>
<dbReference type="InterPro" id="IPR001763">
    <property type="entry name" value="Rhodanese-like_dom"/>
</dbReference>
<dbReference type="EC" id="1.14.-.-" evidence="1"/>
<dbReference type="Gene3D" id="3.40.250.10">
    <property type="entry name" value="Rhodanese-like domain"/>
    <property type="match status" value="1"/>
</dbReference>
<dbReference type="InterPro" id="IPR040503">
    <property type="entry name" value="TRHO_N"/>
</dbReference>
<comment type="similarity">
    <text evidence="1">Belongs to the TrhO family.</text>
</comment>
<evidence type="ECO:0000313" key="4">
    <source>
        <dbReference type="Proteomes" id="UP000054858"/>
    </source>
</evidence>
<gene>
    <name evidence="1" type="primary">trhO</name>
    <name evidence="3" type="ORF">Loak_2136</name>
</gene>
<dbReference type="GO" id="GO:0016740">
    <property type="term" value="F:transferase activity"/>
    <property type="evidence" value="ECO:0007669"/>
    <property type="project" value="UniProtKB-KW"/>
</dbReference>
<dbReference type="HAMAP" id="MF_00469">
    <property type="entry name" value="TrhO"/>
    <property type="match status" value="1"/>
</dbReference>
<dbReference type="EMBL" id="LNYP01000031">
    <property type="protein sequence ID" value="KTD37000.1"/>
    <property type="molecule type" value="Genomic_DNA"/>
</dbReference>
<dbReference type="PANTHER" id="PTHR43268">
    <property type="entry name" value="THIOSULFATE SULFURTRANSFERASE/RHODANESE-LIKE DOMAIN-CONTAINING PROTEIN 2"/>
    <property type="match status" value="1"/>
</dbReference>
<dbReference type="NCBIfam" id="NF001136">
    <property type="entry name" value="PRK00142.1-4"/>
    <property type="match status" value="1"/>
</dbReference>
<evidence type="ECO:0000259" key="2">
    <source>
        <dbReference type="PROSITE" id="PS50206"/>
    </source>
</evidence>
<name>A0A0W0WXE5_9GAMM</name>
<keyword evidence="1" id="KW-0819">tRNA processing</keyword>
<dbReference type="Gene3D" id="3.30.70.100">
    <property type="match status" value="1"/>
</dbReference>
<dbReference type="AlphaFoldDB" id="A0A0W0WXE5"/>
<comment type="catalytic activity">
    <reaction evidence="1">
        <text>uridine(34) in tRNA + AH2 + O2 = 5-hydroxyuridine(34) in tRNA + A + H2O</text>
        <dbReference type="Rhea" id="RHEA:64224"/>
        <dbReference type="Rhea" id="RHEA-COMP:11727"/>
        <dbReference type="Rhea" id="RHEA-COMP:13381"/>
        <dbReference type="ChEBI" id="CHEBI:13193"/>
        <dbReference type="ChEBI" id="CHEBI:15377"/>
        <dbReference type="ChEBI" id="CHEBI:15379"/>
        <dbReference type="ChEBI" id="CHEBI:17499"/>
        <dbReference type="ChEBI" id="CHEBI:65315"/>
        <dbReference type="ChEBI" id="CHEBI:136877"/>
    </reaction>
</comment>
<dbReference type="Pfam" id="PF00581">
    <property type="entry name" value="Rhodanese"/>
    <property type="match status" value="1"/>
</dbReference>
<dbReference type="InterPro" id="IPR036873">
    <property type="entry name" value="Rhodanese-like_dom_sf"/>
</dbReference>
<keyword evidence="1" id="KW-0560">Oxidoreductase</keyword>
<reference evidence="3 4" key="1">
    <citation type="submission" date="2015-11" db="EMBL/GenBank/DDBJ databases">
        <title>Genomic analysis of 38 Legionella species identifies large and diverse effector repertoires.</title>
        <authorList>
            <person name="Burstein D."/>
            <person name="Amaro F."/>
            <person name="Zusman T."/>
            <person name="Lifshitz Z."/>
            <person name="Cohen O."/>
            <person name="Gilbert J.A."/>
            <person name="Pupko T."/>
            <person name="Shuman H.A."/>
            <person name="Segal G."/>
        </authorList>
    </citation>
    <scope>NUCLEOTIDE SEQUENCE [LARGE SCALE GENOMIC DNA]</scope>
    <source>
        <strain evidence="3 4">Oak Ridge-10</strain>
    </source>
</reference>
<feature type="domain" description="Rhodanese" evidence="2">
    <location>
        <begin position="123"/>
        <end position="217"/>
    </location>
</feature>
<evidence type="ECO:0000313" key="3">
    <source>
        <dbReference type="EMBL" id="KTD37000.1"/>
    </source>
</evidence>
<accession>A0A0W0WXE5</accession>
<dbReference type="Proteomes" id="UP000054858">
    <property type="component" value="Unassembled WGS sequence"/>
</dbReference>
<dbReference type="PATRIC" id="fig|29423.5.peg.2241"/>
<protein>
    <recommendedName>
        <fullName evidence="1">tRNA uridine(34) hydroxylase</fullName>
        <ecNumber evidence="1">1.14.-.-</ecNumber>
    </recommendedName>
    <alternativeName>
        <fullName evidence="1">tRNA hydroxylation protein O</fullName>
    </alternativeName>
</protein>
<proteinExistence type="inferred from homology"/>
<sequence length="234" mass="27181">MKKYVIASFYKFVELTEFESLKKPLLHVMNTHHLLGTIILAHEGINGSVAGTRDEIEHLYHYLRNDNRFHDLWFKETYDDFLPFAKAKIKFRKEIVTMGVEGVSPLHSSGTHVSPDDWNHLISDPNVLVIDTRNDYEVNLGTFKHAINPHTDNFREFPEYVKTHLMDKKDKKIAMFCTGGIRCEKSTAYLKDLGFQDVYQLDGGILNYLDSIPEQESFWEGTCFVFDDRIAIEK</sequence>
<dbReference type="PROSITE" id="PS50206">
    <property type="entry name" value="RHODANESE_3"/>
    <property type="match status" value="1"/>
</dbReference>
<dbReference type="SUPFAM" id="SSF52821">
    <property type="entry name" value="Rhodanese/Cell cycle control phosphatase"/>
    <property type="match status" value="1"/>
</dbReference>
<dbReference type="CDD" id="cd01518">
    <property type="entry name" value="RHOD_YceA"/>
    <property type="match status" value="1"/>
</dbReference>
<organism evidence="3 4">
    <name type="scientific">Legionella oakridgensis</name>
    <dbReference type="NCBI Taxonomy" id="29423"/>
    <lineage>
        <taxon>Bacteria</taxon>
        <taxon>Pseudomonadati</taxon>
        <taxon>Pseudomonadota</taxon>
        <taxon>Gammaproteobacteria</taxon>
        <taxon>Legionellales</taxon>
        <taxon>Legionellaceae</taxon>
        <taxon>Legionella</taxon>
    </lineage>
</organism>
<dbReference type="PANTHER" id="PTHR43268:SF3">
    <property type="entry name" value="RHODANESE-LIKE DOMAIN-CONTAINING PROTEIN 7-RELATED"/>
    <property type="match status" value="1"/>
</dbReference>
<dbReference type="GO" id="GO:0016705">
    <property type="term" value="F:oxidoreductase activity, acting on paired donors, with incorporation or reduction of molecular oxygen"/>
    <property type="evidence" value="ECO:0007669"/>
    <property type="project" value="UniProtKB-UniRule"/>
</dbReference>
<dbReference type="Pfam" id="PF17773">
    <property type="entry name" value="UPF0176_N"/>
    <property type="match status" value="1"/>
</dbReference>